<feature type="compositionally biased region" description="Polar residues" evidence="1">
    <location>
        <begin position="66"/>
        <end position="82"/>
    </location>
</feature>
<keyword evidence="3" id="KW-1185">Reference proteome</keyword>
<gene>
    <name evidence="2" type="ORF">BHYA_0541g00010</name>
</gene>
<accession>A0A4Z1G6F5</accession>
<name>A0A4Z1G6F5_9HELO</name>
<evidence type="ECO:0000313" key="3">
    <source>
        <dbReference type="Proteomes" id="UP000297814"/>
    </source>
</evidence>
<organism evidence="2 3">
    <name type="scientific">Botrytis hyacinthi</name>
    <dbReference type="NCBI Taxonomy" id="278943"/>
    <lineage>
        <taxon>Eukaryota</taxon>
        <taxon>Fungi</taxon>
        <taxon>Dikarya</taxon>
        <taxon>Ascomycota</taxon>
        <taxon>Pezizomycotina</taxon>
        <taxon>Leotiomycetes</taxon>
        <taxon>Helotiales</taxon>
        <taxon>Sclerotiniaceae</taxon>
        <taxon>Botrytis</taxon>
    </lineage>
</organism>
<dbReference type="AlphaFoldDB" id="A0A4Z1G6F5"/>
<feature type="compositionally biased region" description="Pro residues" evidence="1">
    <location>
        <begin position="37"/>
        <end position="55"/>
    </location>
</feature>
<dbReference type="EMBL" id="PQXK01000536">
    <property type="protein sequence ID" value="TGO31548.1"/>
    <property type="molecule type" value="Genomic_DNA"/>
</dbReference>
<protein>
    <submittedName>
        <fullName evidence="2">Uncharacterized protein</fullName>
    </submittedName>
</protein>
<evidence type="ECO:0000313" key="2">
    <source>
        <dbReference type="EMBL" id="TGO31548.1"/>
    </source>
</evidence>
<evidence type="ECO:0000256" key="1">
    <source>
        <dbReference type="SAM" id="MobiDB-lite"/>
    </source>
</evidence>
<feature type="region of interest" description="Disordered" evidence="1">
    <location>
        <begin position="29"/>
        <end position="82"/>
    </location>
</feature>
<reference evidence="2 3" key="1">
    <citation type="submission" date="2017-12" db="EMBL/GenBank/DDBJ databases">
        <title>Comparative genomics of Botrytis spp.</title>
        <authorList>
            <person name="Valero-Jimenez C.A."/>
            <person name="Tapia P."/>
            <person name="Veloso J."/>
            <person name="Silva-Moreno E."/>
            <person name="Staats M."/>
            <person name="Valdes J.H."/>
            <person name="Van Kan J.A.L."/>
        </authorList>
    </citation>
    <scope>NUCLEOTIDE SEQUENCE [LARGE SCALE GENOMIC DNA]</scope>
    <source>
        <strain evidence="2 3">Bh0001</strain>
    </source>
</reference>
<comment type="caution">
    <text evidence="2">The sequence shown here is derived from an EMBL/GenBank/DDBJ whole genome shotgun (WGS) entry which is preliminary data.</text>
</comment>
<proteinExistence type="predicted"/>
<dbReference type="Proteomes" id="UP000297814">
    <property type="component" value="Unassembled WGS sequence"/>
</dbReference>
<sequence length="82" mass="8491">MESKNPEPFSAMNIYVTTKNVPSKCLITIHGGVKNTPPAPSNPAPSPATTPPSLAPPTNATPPNVHSHNTSHPRTAADTNAT</sequence>